<dbReference type="PANTHER" id="PTHR35011">
    <property type="entry name" value="2,3-DIKETO-L-GULONATE TRAP TRANSPORTER SMALL PERMEASE PROTEIN YIAM"/>
    <property type="match status" value="1"/>
</dbReference>
<gene>
    <name evidence="11" type="ORF">K1J50_04250</name>
</gene>
<evidence type="ECO:0000259" key="10">
    <source>
        <dbReference type="Pfam" id="PF04290"/>
    </source>
</evidence>
<dbReference type="InterPro" id="IPR007387">
    <property type="entry name" value="TRAP_DctQ"/>
</dbReference>
<feature type="transmembrane region" description="Helical" evidence="9">
    <location>
        <begin position="21"/>
        <end position="40"/>
    </location>
</feature>
<comment type="function">
    <text evidence="9">Part of the tripartite ATP-independent periplasmic (TRAP) transport system.</text>
</comment>
<evidence type="ECO:0000256" key="4">
    <source>
        <dbReference type="ARBA" id="ARBA00022519"/>
    </source>
</evidence>
<proteinExistence type="inferred from homology"/>
<keyword evidence="7 9" id="KW-0472">Membrane</keyword>
<organism evidence="11 12">
    <name type="scientific">Caldovatus aquaticus</name>
    <dbReference type="NCBI Taxonomy" id="2865671"/>
    <lineage>
        <taxon>Bacteria</taxon>
        <taxon>Pseudomonadati</taxon>
        <taxon>Pseudomonadota</taxon>
        <taxon>Alphaproteobacteria</taxon>
        <taxon>Acetobacterales</taxon>
        <taxon>Roseomonadaceae</taxon>
        <taxon>Caldovatus</taxon>
    </lineage>
</organism>
<evidence type="ECO:0000256" key="7">
    <source>
        <dbReference type="ARBA" id="ARBA00023136"/>
    </source>
</evidence>
<dbReference type="RefSeq" id="WP_220116198.1">
    <property type="nucleotide sequence ID" value="NZ_JAHZUY010000006.1"/>
</dbReference>
<comment type="similarity">
    <text evidence="8 9">Belongs to the TRAP transporter small permease family.</text>
</comment>
<keyword evidence="3" id="KW-1003">Cell membrane</keyword>
<evidence type="ECO:0000256" key="1">
    <source>
        <dbReference type="ARBA" id="ARBA00004429"/>
    </source>
</evidence>
<feature type="domain" description="Tripartite ATP-independent periplasmic transporters DctQ component" evidence="10">
    <location>
        <begin position="30"/>
        <end position="151"/>
    </location>
</feature>
<keyword evidence="12" id="KW-1185">Reference proteome</keyword>
<evidence type="ECO:0000256" key="9">
    <source>
        <dbReference type="RuleBase" id="RU369079"/>
    </source>
</evidence>
<dbReference type="Pfam" id="PF04290">
    <property type="entry name" value="DctQ"/>
    <property type="match status" value="1"/>
</dbReference>
<feature type="transmembrane region" description="Helical" evidence="9">
    <location>
        <begin position="132"/>
        <end position="151"/>
    </location>
</feature>
<keyword evidence="4 9" id="KW-0997">Cell inner membrane</keyword>
<evidence type="ECO:0000313" key="12">
    <source>
        <dbReference type="Proteomes" id="UP001519924"/>
    </source>
</evidence>
<evidence type="ECO:0000256" key="8">
    <source>
        <dbReference type="ARBA" id="ARBA00038436"/>
    </source>
</evidence>
<sequence length="178" mass="19136">MPEPAAMLLRLIDRLETFGMAFFFSAALIAGVAQVVARYVFNAGVVWSEQAFVKFTVWACLIGAARAVRDGLHVRVDLFLDRLPPPARRAAELANLAINLAFCGTMLWAALGYLDFLIAVGTTNVESGVPEWVAYLVTPLFLALMCVRYAALLPATLAPPGGNPWQPDGPPPPAPAAR</sequence>
<comment type="subunit">
    <text evidence="9">The complex comprises the extracytoplasmic solute receptor protein and the two transmembrane proteins.</text>
</comment>
<keyword evidence="6 9" id="KW-1133">Transmembrane helix</keyword>
<feature type="transmembrane region" description="Helical" evidence="9">
    <location>
        <begin position="93"/>
        <end position="120"/>
    </location>
</feature>
<accession>A0ABS7F1N4</accession>
<keyword evidence="2 9" id="KW-0813">Transport</keyword>
<dbReference type="PANTHER" id="PTHR35011:SF2">
    <property type="entry name" value="2,3-DIKETO-L-GULONATE TRAP TRANSPORTER SMALL PERMEASE PROTEIN YIAM"/>
    <property type="match status" value="1"/>
</dbReference>
<evidence type="ECO:0000256" key="3">
    <source>
        <dbReference type="ARBA" id="ARBA00022475"/>
    </source>
</evidence>
<evidence type="ECO:0000256" key="2">
    <source>
        <dbReference type="ARBA" id="ARBA00022448"/>
    </source>
</evidence>
<evidence type="ECO:0000256" key="6">
    <source>
        <dbReference type="ARBA" id="ARBA00022989"/>
    </source>
</evidence>
<keyword evidence="5 9" id="KW-0812">Transmembrane</keyword>
<evidence type="ECO:0000313" key="11">
    <source>
        <dbReference type="EMBL" id="MBW8268690.1"/>
    </source>
</evidence>
<comment type="caution">
    <text evidence="9">Lacks conserved residue(s) required for the propagation of feature annotation.</text>
</comment>
<dbReference type="InterPro" id="IPR055348">
    <property type="entry name" value="DctQ"/>
</dbReference>
<protein>
    <recommendedName>
        <fullName evidence="9">TRAP transporter small permease protein</fullName>
    </recommendedName>
</protein>
<comment type="subcellular location">
    <subcellularLocation>
        <location evidence="1 9">Cell inner membrane</location>
        <topology evidence="1 9">Multi-pass membrane protein</topology>
    </subcellularLocation>
</comment>
<reference evidence="11 12" key="1">
    <citation type="submission" date="2021-08" db="EMBL/GenBank/DDBJ databases">
        <title>Caldovatus sediminis gen. nov., sp. nov., a moderately thermophilic bacterium isolated from a hot spring.</title>
        <authorList>
            <person name="Hu C.-J."/>
            <person name="Li W.-J."/>
            <person name="Xian W.-D."/>
        </authorList>
    </citation>
    <scope>NUCLEOTIDE SEQUENCE [LARGE SCALE GENOMIC DNA]</scope>
    <source>
        <strain evidence="11 12">SYSU G05006</strain>
    </source>
</reference>
<dbReference type="EMBL" id="JAHZUY010000006">
    <property type="protein sequence ID" value="MBW8268690.1"/>
    <property type="molecule type" value="Genomic_DNA"/>
</dbReference>
<comment type="caution">
    <text evidence="11">The sequence shown here is derived from an EMBL/GenBank/DDBJ whole genome shotgun (WGS) entry which is preliminary data.</text>
</comment>
<name>A0ABS7F1N4_9PROT</name>
<evidence type="ECO:0000256" key="5">
    <source>
        <dbReference type="ARBA" id="ARBA00022692"/>
    </source>
</evidence>
<dbReference type="Proteomes" id="UP001519924">
    <property type="component" value="Unassembled WGS sequence"/>
</dbReference>